<evidence type="ECO:0000313" key="18">
    <source>
        <dbReference type="EMBL" id="TMJ12406.1"/>
    </source>
</evidence>
<accession>A0A537LQ11</accession>
<proteinExistence type="inferred from homology"/>
<dbReference type="InterPro" id="IPR042286">
    <property type="entry name" value="AdoMetDC_C"/>
</dbReference>
<dbReference type="PANTHER" id="PTHR33866:SF2">
    <property type="entry name" value="S-ADENOSYLMETHIONINE DECARBOXYLASE PROENZYME"/>
    <property type="match status" value="1"/>
</dbReference>
<evidence type="ECO:0000313" key="20">
    <source>
        <dbReference type="Proteomes" id="UP000318661"/>
    </source>
</evidence>
<evidence type="ECO:0000256" key="9">
    <source>
        <dbReference type="ARBA" id="ARBA00023239"/>
    </source>
</evidence>
<keyword evidence="8 15" id="KW-0865">Zymogen</keyword>
<evidence type="ECO:0000256" key="14">
    <source>
        <dbReference type="ARBA" id="ARBA00061583"/>
    </source>
</evidence>
<dbReference type="NCBIfam" id="TIGR03330">
    <property type="entry name" value="SAM_DCase_Bsu"/>
    <property type="match status" value="1"/>
</dbReference>
<evidence type="ECO:0000313" key="19">
    <source>
        <dbReference type="Proteomes" id="UP000315217"/>
    </source>
</evidence>
<dbReference type="SUPFAM" id="SSF56276">
    <property type="entry name" value="S-adenosylmethionine decarboxylase"/>
    <property type="match status" value="1"/>
</dbReference>
<comment type="similarity">
    <text evidence="14 15">Belongs to the prokaryotic AdoMetDC family. Type 1 subfamily.</text>
</comment>
<dbReference type="AlphaFoldDB" id="A0A537LQ11"/>
<evidence type="ECO:0000256" key="1">
    <source>
        <dbReference type="ARBA" id="ARBA00004911"/>
    </source>
</evidence>
<evidence type="ECO:0000313" key="17">
    <source>
        <dbReference type="EMBL" id="TMJ10109.1"/>
    </source>
</evidence>
<dbReference type="HAMAP" id="MF_00464">
    <property type="entry name" value="AdoMetDC_1"/>
    <property type="match status" value="1"/>
</dbReference>
<dbReference type="GO" id="GO:0008295">
    <property type="term" value="P:spermidine biosynthetic process"/>
    <property type="evidence" value="ECO:0007669"/>
    <property type="project" value="UniProtKB-UniRule"/>
</dbReference>
<evidence type="ECO:0000256" key="15">
    <source>
        <dbReference type="HAMAP-Rule" id="MF_00464"/>
    </source>
</evidence>
<dbReference type="UniPathway" id="UPA00331">
    <property type="reaction ID" value="UER00451"/>
</dbReference>
<comment type="pathway">
    <text evidence="1 15">Amine and polyamine biosynthesis; S-adenosylmethioninamine biosynthesis; S-adenosylmethioninamine from S-adenosyl-L-methionine: step 1/1.</text>
</comment>
<comment type="cofactor">
    <cofactor evidence="15">
        <name>pyruvate</name>
        <dbReference type="ChEBI" id="CHEBI:15361"/>
    </cofactor>
    <text evidence="15">Binds 1 pyruvoyl group covalently per subunit.</text>
</comment>
<dbReference type="EMBL" id="VBAJ01000022">
    <property type="protein sequence ID" value="TMJ10109.1"/>
    <property type="molecule type" value="Genomic_DNA"/>
</dbReference>
<evidence type="ECO:0000256" key="7">
    <source>
        <dbReference type="ARBA" id="ARBA00023115"/>
    </source>
</evidence>
<evidence type="ECO:0000256" key="8">
    <source>
        <dbReference type="ARBA" id="ARBA00023145"/>
    </source>
</evidence>
<dbReference type="Proteomes" id="UP000315217">
    <property type="component" value="Unassembled WGS sequence"/>
</dbReference>
<feature type="region of interest" description="Disordered" evidence="16">
    <location>
        <begin position="140"/>
        <end position="176"/>
    </location>
</feature>
<keyword evidence="5 15" id="KW-0068">Autocatalytic cleavage</keyword>
<evidence type="ECO:0000256" key="11">
    <source>
        <dbReference type="ARBA" id="ARBA00023317"/>
    </source>
</evidence>
<dbReference type="EMBL" id="VBAI01000025">
    <property type="protein sequence ID" value="TMJ12406.1"/>
    <property type="molecule type" value="Genomic_DNA"/>
</dbReference>
<dbReference type="InterPro" id="IPR003826">
    <property type="entry name" value="AdoMetDC_fam_prok"/>
</dbReference>
<keyword evidence="9 15" id="KW-0456">Lyase</keyword>
<evidence type="ECO:0000256" key="12">
    <source>
        <dbReference type="ARBA" id="ARBA00048112"/>
    </source>
</evidence>
<protein>
    <recommendedName>
        <fullName evidence="15">S-adenosylmethionine decarboxylase proenzyme</fullName>
        <shortName evidence="15">AdoMetDC</shortName>
        <shortName evidence="15">SAMDC</shortName>
        <ecNumber evidence="15">4.1.1.50</ecNumber>
    </recommendedName>
    <component>
        <recommendedName>
            <fullName evidence="15">S-adenosylmethionine decarboxylase beta chain</fullName>
        </recommendedName>
    </component>
    <component>
        <recommendedName>
            <fullName evidence="15">S-adenosylmethionine decarboxylase alpha chain</fullName>
        </recommendedName>
    </component>
</protein>
<sequence length="176" mass="19606">MDTIGHHYIAEASGCKPDVIGKVEAVERILVRAAEVAGVQVWSISFHRFDPNGVSGVVVISESHMSLHTWPEVGYVALDIFTCGDTAKPEKAVQWALKEFGATNVHITEVTRGLEEGDKVFFHSIVTWEEELLRRTVNGQRTLTRSSTRRPVPYRTGRRRADASGTNRRPPAKRKG</sequence>
<evidence type="ECO:0000256" key="5">
    <source>
        <dbReference type="ARBA" id="ARBA00022813"/>
    </source>
</evidence>
<dbReference type="GO" id="GO:0004014">
    <property type="term" value="F:adenosylmethionine decarboxylase activity"/>
    <property type="evidence" value="ECO:0007669"/>
    <property type="project" value="UniProtKB-UniRule"/>
</dbReference>
<keyword evidence="3 15" id="KW-0949">S-adenosyl-L-methionine</keyword>
<name>A0A537LQ11_9BACT</name>
<evidence type="ECO:0000256" key="4">
    <source>
        <dbReference type="ARBA" id="ARBA00022793"/>
    </source>
</evidence>
<feature type="active site" description="Proton donor; for catalytic activity" evidence="15">
    <location>
        <position position="83"/>
    </location>
</feature>
<comment type="caution">
    <text evidence="17">The sequence shown here is derived from an EMBL/GenBank/DDBJ whole genome shotgun (WGS) entry which is preliminary data.</text>
</comment>
<comment type="function">
    <text evidence="13 15">Catalyzes the decarboxylation of S-adenosylmethionine to S-adenosylmethioninamine (dcAdoMet), the propylamine donor required for the synthesis of the polyamines spermine and spermidine from the diamine putrescine.</text>
</comment>
<dbReference type="PANTHER" id="PTHR33866">
    <property type="entry name" value="S-ADENOSYLMETHIONINE DECARBOXYLASE PROENZYME"/>
    <property type="match status" value="1"/>
</dbReference>
<keyword evidence="11 15" id="KW-0670">Pyruvate</keyword>
<dbReference type="Pfam" id="PF02675">
    <property type="entry name" value="AdoMet_dc"/>
    <property type="match status" value="1"/>
</dbReference>
<feature type="active site" description="Schiff-base intermediate with substrate; via pyruvic acid" evidence="15">
    <location>
        <position position="63"/>
    </location>
</feature>
<dbReference type="InterPro" id="IPR042284">
    <property type="entry name" value="AdoMetDC_N"/>
</dbReference>
<dbReference type="Gene3D" id="3.30.360.110">
    <property type="entry name" value="S-adenosylmethionine decarboxylase domain"/>
    <property type="match status" value="1"/>
</dbReference>
<dbReference type="EC" id="4.1.1.50" evidence="15"/>
<reference evidence="19 20" key="1">
    <citation type="journal article" date="2019" name="Nat. Microbiol.">
        <title>Mediterranean grassland soil C-N compound turnover is dependent on rainfall and depth, and is mediated by genomically divergent microorganisms.</title>
        <authorList>
            <person name="Diamond S."/>
            <person name="Andeer P.F."/>
            <person name="Li Z."/>
            <person name="Crits-Christoph A."/>
            <person name="Burstein D."/>
            <person name="Anantharaman K."/>
            <person name="Lane K.R."/>
            <person name="Thomas B.C."/>
            <person name="Pan C."/>
            <person name="Northen T.R."/>
            <person name="Banfield J.F."/>
        </authorList>
    </citation>
    <scope>NUCLEOTIDE SEQUENCE [LARGE SCALE GENOMIC DNA]</scope>
    <source>
        <strain evidence="18">NP_1</strain>
        <strain evidence="17">NP_2</strain>
    </source>
</reference>
<evidence type="ECO:0000256" key="10">
    <source>
        <dbReference type="ARBA" id="ARBA00023270"/>
    </source>
</evidence>
<organism evidence="17 20">
    <name type="scientific">Candidatus Segetimicrobium genomatis</name>
    <dbReference type="NCBI Taxonomy" id="2569760"/>
    <lineage>
        <taxon>Bacteria</taxon>
        <taxon>Bacillati</taxon>
        <taxon>Candidatus Sysuimicrobiota</taxon>
        <taxon>Candidatus Sysuimicrobiia</taxon>
        <taxon>Candidatus Sysuimicrobiales</taxon>
        <taxon>Candidatus Segetimicrobiaceae</taxon>
        <taxon>Candidatus Segetimicrobium</taxon>
    </lineage>
</organism>
<feature type="chain" id="PRO_5034988048" description="S-adenosylmethionine decarboxylase alpha chain" evidence="15">
    <location>
        <begin position="63"/>
        <end position="176"/>
    </location>
</feature>
<dbReference type="Proteomes" id="UP000318661">
    <property type="component" value="Unassembled WGS sequence"/>
</dbReference>
<dbReference type="Gene3D" id="3.30.160.750">
    <property type="match status" value="1"/>
</dbReference>
<dbReference type="GO" id="GO:0005829">
    <property type="term" value="C:cytosol"/>
    <property type="evidence" value="ECO:0007669"/>
    <property type="project" value="TreeGrafter"/>
</dbReference>
<dbReference type="InterPro" id="IPR017716">
    <property type="entry name" value="S-AdoMet_deCOase_pro-enz"/>
</dbReference>
<keyword evidence="7 15" id="KW-0620">Polyamine biosynthesis</keyword>
<feature type="site" description="Cleavage (non-hydrolytic); by autolysis" evidence="15">
    <location>
        <begin position="62"/>
        <end position="63"/>
    </location>
</feature>
<gene>
    <name evidence="15" type="primary">speH</name>
    <name evidence="18" type="ORF">E6G98_02910</name>
    <name evidence="17" type="ORF">E6G99_01485</name>
</gene>
<dbReference type="InterPro" id="IPR016067">
    <property type="entry name" value="S-AdoMet_deCO2ase_core"/>
</dbReference>
<feature type="chain" id="PRO_5034988046" description="S-adenosylmethionine decarboxylase beta chain" evidence="15">
    <location>
        <begin position="1"/>
        <end position="62"/>
    </location>
</feature>
<comment type="PTM">
    <text evidence="15">Is synthesized initially as an inactive proenzyme. Formation of the active enzyme involves a self-maturation process in which the active site pyruvoyl group is generated from an internal serine residue via an autocatalytic post-translational modification. Two non-identical subunits are generated from the proenzyme in this reaction, and the pyruvate is formed at the N-terminus of the alpha chain, which is derived from the carboxyl end of the proenzyme. The post-translation cleavage follows an unusual pathway, termed non-hydrolytic serinolysis, in which the side chain hydroxyl group of the serine supplies its oxygen atom to form the C-terminus of the beta chain, while the remainder of the serine residue undergoes an oxidative deamination to produce ammonia and the pyruvoyl group blocking the N-terminus of the alpha chain.</text>
</comment>
<evidence type="ECO:0000256" key="2">
    <source>
        <dbReference type="ARBA" id="ARBA00011601"/>
    </source>
</evidence>
<feature type="active site" description="Proton acceptor; for processing activity" evidence="15">
    <location>
        <position position="68"/>
    </location>
</feature>
<comment type="subunit">
    <text evidence="2 15">Heterotetramer of two alpha and two beta chains arranged as a dimer of alpha/beta heterodimers.</text>
</comment>
<feature type="modified residue" description="Pyruvic acid (Ser); by autocatalysis" evidence="15">
    <location>
        <position position="63"/>
    </location>
</feature>
<comment type="catalytic activity">
    <reaction evidence="12 15">
        <text>S-adenosyl-L-methionine + H(+) = S-adenosyl 3-(methylsulfanyl)propylamine + CO2</text>
        <dbReference type="Rhea" id="RHEA:15981"/>
        <dbReference type="ChEBI" id="CHEBI:15378"/>
        <dbReference type="ChEBI" id="CHEBI:16526"/>
        <dbReference type="ChEBI" id="CHEBI:57443"/>
        <dbReference type="ChEBI" id="CHEBI:59789"/>
        <dbReference type="EC" id="4.1.1.50"/>
    </reaction>
</comment>
<keyword evidence="6 15" id="KW-0745">Spermidine biosynthesis</keyword>
<evidence type="ECO:0000256" key="3">
    <source>
        <dbReference type="ARBA" id="ARBA00022691"/>
    </source>
</evidence>
<evidence type="ECO:0000256" key="13">
    <source>
        <dbReference type="ARBA" id="ARBA00056215"/>
    </source>
</evidence>
<keyword evidence="4 15" id="KW-0210">Decarboxylase</keyword>
<keyword evidence="10 15" id="KW-0704">Schiff base</keyword>
<evidence type="ECO:0000256" key="6">
    <source>
        <dbReference type="ARBA" id="ARBA00023066"/>
    </source>
</evidence>
<dbReference type="FunFam" id="3.30.360.110:FF:000001">
    <property type="entry name" value="S-adenosylmethionine decarboxylase proenzyme"/>
    <property type="match status" value="1"/>
</dbReference>
<evidence type="ECO:0000256" key="16">
    <source>
        <dbReference type="SAM" id="MobiDB-lite"/>
    </source>
</evidence>